<sequence length="404" mass="43421">MKNSNQQPINLRSIYQLLLSFLLFFIVSCEKETSEYTGKVADLKANKTMDAGPYEFPGGLVFDISATPDGSIMVGLNEFSGERSIKLIKNGEISTMIGLDVATDVQGVESIGAGNAFFTTAGTDLAATGELYRASKGRVRMVADLAKFERDNDPDAFEGLQWKNQQCEEEFTDNGDLVFSAGPQNNPYKLTAFDGETAIVADAAGNTVLQATIEGDVDWKAILTPPLNPEGEWMQLFETTDGNEDITCYVQPVPTSVAIGDDGYVYVGELTGATPEGLPVGLSRVWKMPADGSNMVCSEIDGSSECNVLIGGLTSVIDLEIGPDGLLYVVQFDSNSWLSSVVSSIPWAGGSIIAINTETGQVENEVATGLVYPGAITFDKKGKLWVLENKLFIGESAIVRMLDY</sequence>
<dbReference type="EMBL" id="JAJBZG010000001">
    <property type="protein sequence ID" value="MCB7480196.1"/>
    <property type="molecule type" value="Genomic_DNA"/>
</dbReference>
<dbReference type="PROSITE" id="PS51257">
    <property type="entry name" value="PROKAR_LIPOPROTEIN"/>
    <property type="match status" value="1"/>
</dbReference>
<dbReference type="AlphaFoldDB" id="A0A9X1LH04"/>
<proteinExistence type="predicted"/>
<name>A0A9X1LH04_9FLAO</name>
<dbReference type="RefSeq" id="WP_229337923.1">
    <property type="nucleotide sequence ID" value="NZ_JAJBZG010000001.1"/>
</dbReference>
<evidence type="ECO:0000313" key="1">
    <source>
        <dbReference type="EMBL" id="MCB7480196.1"/>
    </source>
</evidence>
<dbReference type="SUPFAM" id="SSF101898">
    <property type="entry name" value="NHL repeat"/>
    <property type="match status" value="1"/>
</dbReference>
<dbReference type="InterPro" id="IPR011042">
    <property type="entry name" value="6-blade_b-propeller_TolB-like"/>
</dbReference>
<reference evidence="1" key="1">
    <citation type="submission" date="2021-10" db="EMBL/GenBank/DDBJ databases">
        <title>Gramella sp. ASW11-100T, isolated from marine sediment.</title>
        <authorList>
            <person name="Xia C."/>
        </authorList>
    </citation>
    <scope>NUCLEOTIDE SEQUENCE</scope>
    <source>
        <strain evidence="1">ASW11-100</strain>
    </source>
</reference>
<gene>
    <name evidence="1" type="ORF">LGQ90_02860</name>
</gene>
<dbReference type="Gene3D" id="2.120.10.30">
    <property type="entry name" value="TolB, C-terminal domain"/>
    <property type="match status" value="1"/>
</dbReference>
<dbReference type="Proteomes" id="UP001139414">
    <property type="component" value="Unassembled WGS sequence"/>
</dbReference>
<dbReference type="InterPro" id="IPR048031">
    <property type="entry name" value="ScyD/ScyE-like"/>
</dbReference>
<organism evidence="1 2">
    <name type="scientific">Christiangramia sediminis</name>
    <dbReference type="NCBI Taxonomy" id="2881336"/>
    <lineage>
        <taxon>Bacteria</taxon>
        <taxon>Pseudomonadati</taxon>
        <taxon>Bacteroidota</taxon>
        <taxon>Flavobacteriia</taxon>
        <taxon>Flavobacteriales</taxon>
        <taxon>Flavobacteriaceae</taxon>
        <taxon>Christiangramia</taxon>
    </lineage>
</organism>
<dbReference type="NCBIfam" id="NF033206">
    <property type="entry name" value="ScyE_fam"/>
    <property type="match status" value="1"/>
</dbReference>
<keyword evidence="2" id="KW-1185">Reference proteome</keyword>
<accession>A0A9X1LH04</accession>
<evidence type="ECO:0000313" key="2">
    <source>
        <dbReference type="Proteomes" id="UP001139414"/>
    </source>
</evidence>
<protein>
    <submittedName>
        <fullName evidence="1">ScyD/ScyE family protein</fullName>
    </submittedName>
</protein>
<comment type="caution">
    <text evidence="1">The sequence shown here is derived from an EMBL/GenBank/DDBJ whole genome shotgun (WGS) entry which is preliminary data.</text>
</comment>